<keyword evidence="12 14" id="KW-0408">Iron</keyword>
<comment type="catalytic activity">
    <reaction evidence="14">
        <text>2 oxidized [cytochrome P450] + NADPH = 2 reduced [cytochrome P450] + NADP(+) + H(+)</text>
        <dbReference type="Rhea" id="RHEA:24040"/>
        <dbReference type="Rhea" id="RHEA-COMP:14627"/>
        <dbReference type="Rhea" id="RHEA-COMP:14628"/>
        <dbReference type="ChEBI" id="CHEBI:15378"/>
        <dbReference type="ChEBI" id="CHEBI:55376"/>
        <dbReference type="ChEBI" id="CHEBI:57783"/>
        <dbReference type="ChEBI" id="CHEBI:58349"/>
        <dbReference type="ChEBI" id="CHEBI:60344"/>
        <dbReference type="EC" id="1.6.2.4"/>
    </reaction>
</comment>
<dbReference type="InterPro" id="IPR003097">
    <property type="entry name" value="CysJ-like_FAD-binding"/>
</dbReference>
<evidence type="ECO:0000256" key="10">
    <source>
        <dbReference type="ARBA" id="ARBA00022982"/>
    </source>
</evidence>
<dbReference type="GO" id="GO:0005829">
    <property type="term" value="C:cytosol"/>
    <property type="evidence" value="ECO:0007669"/>
    <property type="project" value="TreeGrafter"/>
</dbReference>
<dbReference type="PROSITE" id="PS50902">
    <property type="entry name" value="FLAVODOXIN_LIKE"/>
    <property type="match status" value="1"/>
</dbReference>
<dbReference type="SUPFAM" id="SSF52218">
    <property type="entry name" value="Flavoproteins"/>
    <property type="match status" value="1"/>
</dbReference>
<dbReference type="InterPro" id="IPR036396">
    <property type="entry name" value="Cyt_P450_sf"/>
</dbReference>
<feature type="binding site" description="axial binding residue" evidence="15">
    <location>
        <position position="404"/>
    </location>
    <ligand>
        <name>heme</name>
        <dbReference type="ChEBI" id="CHEBI:30413"/>
    </ligand>
    <ligandPart>
        <name>Fe</name>
        <dbReference type="ChEBI" id="CHEBI:18248"/>
    </ligandPart>
</feature>
<dbReference type="PROSITE" id="PS00086">
    <property type="entry name" value="CYTOCHROME_P450"/>
    <property type="match status" value="1"/>
</dbReference>
<dbReference type="EC" id="1.14.14.1" evidence="14"/>
<evidence type="ECO:0000256" key="13">
    <source>
        <dbReference type="ARBA" id="ARBA00023033"/>
    </source>
</evidence>
<proteinExistence type="inferred from homology"/>
<dbReference type="InterPro" id="IPR001433">
    <property type="entry name" value="OxRdtase_FAD/NAD-bd"/>
</dbReference>
<dbReference type="InterPro" id="IPR017972">
    <property type="entry name" value="Cyt_P450_CS"/>
</dbReference>
<sequence length="1040" mass="114565">MSLPIPQPPPLPLLGNAFDVDPENSAASFDNLAAKYGPIFRLRLSGADTYVLNTVELCDEMCDEKRFHKFISAGLNEVRSGLADGLFTAYHGEHAWGVAHRTLVPAFGPLRIGEMFDEMHDLAAQLVTRWARMEGEAISVTEDYTRLTLDSIALCAMDKRFNSFYSESLHPFVTAMTDFLLESGKRARMTSVQKLLNRSGERKYEADISTMRNVAQEVINHRRAHPSDKTDLLNALLLGHDPKTGEKMTDDSIMNNMLTFLIAGHETTAGMLSSATYYLMKNPRAAQEAQKEVDQVVGRGAIRLEHMSKLPYIEAVLRETLRLQPSAPGFGVIAHDKVNPTVLAGKYVIPAGSAVRVNLRASGRDRDVFGDDAEDFKPERMYGENFTKLPRNAWKPFGNGMRGCIGRSFAWQEAVLALALILQNFHLRLDDPGYQLKLKQTLTLKPAGLFMRVSLREGVSTLGLEKQLYAGAQADSLDTSKVSKEVVVGDLKPMTVLYGSNSGTCEGLAQSLAKNAKSHGFDVKVSSMDEAIEKVSSGQPLVVVTASYEGEPTDNAKSFIEWLKSSPSAFKNVQYAVFGCGHKDWAQTYQKIPTFVDHQLEGCGGTRIAKLGATNVAEGKIFDDFDAWQDGELWPKLTDNKASSSSTEGLNVDFSISSSAGDSAYGVKEAIVVSNDVLTKKGVPEKRHIELQLPSDMTYEPGDYLAVLPTNSADVVNRVLTHFKLPWDSVMTVNSQSSFPIGRELSISNALARYVELNVPATQKNLATIAAYAPEEVKERIVSQQAGHTPSMLEVLEANPSVELPFSVYLAMLPPMRIRQYSISSSPLVNPSRASITYTVADADLKHPGVATTYLRRCESGSRIQVAVKKPNSTFRLPADKKMPLIMICAGTGLAPFRGFVQDRVTKIKAGASEFGQALLFVGCYDPDLDQLFKEEFDEAEKLGAVKVYYAYSRAPDKSNDCKFVQERLFHERAIVRELFSQNAKVYICGSSAMGNGITDAVTKMRVEVAENNGEAESLESAKKWWQGLRNDRYAVDVFA</sequence>
<name>A0A6H0Y293_9PEZI</name>
<dbReference type="Pfam" id="PF00067">
    <property type="entry name" value="p450"/>
    <property type="match status" value="1"/>
</dbReference>
<dbReference type="EC" id="1.6.2.4" evidence="14"/>
<dbReference type="Gene3D" id="3.40.50.80">
    <property type="entry name" value="Nucleotide-binding domain of ferredoxin-NADP reductase (FNR) module"/>
    <property type="match status" value="1"/>
</dbReference>
<dbReference type="Pfam" id="PF00667">
    <property type="entry name" value="FAD_binding_1"/>
    <property type="match status" value="1"/>
</dbReference>
<dbReference type="GO" id="GO:0050660">
    <property type="term" value="F:flavin adenine dinucleotide binding"/>
    <property type="evidence" value="ECO:0007669"/>
    <property type="project" value="TreeGrafter"/>
</dbReference>
<dbReference type="Pfam" id="PF00258">
    <property type="entry name" value="Flavodoxin_1"/>
    <property type="match status" value="1"/>
</dbReference>
<dbReference type="Proteomes" id="UP000503462">
    <property type="component" value="Chromosome 4"/>
</dbReference>
<comment type="cofactor">
    <cofactor evidence="1 14 15">
        <name>heme</name>
        <dbReference type="ChEBI" id="CHEBI:30413"/>
    </cofactor>
</comment>
<dbReference type="GO" id="GO:0005506">
    <property type="term" value="F:iron ion binding"/>
    <property type="evidence" value="ECO:0007669"/>
    <property type="project" value="UniProtKB-UniRule"/>
</dbReference>
<dbReference type="InterPro" id="IPR017938">
    <property type="entry name" value="Riboflavin_synthase-like_b-brl"/>
</dbReference>
<accession>A0A6H0Y293</accession>
<dbReference type="AlphaFoldDB" id="A0A6H0Y293"/>
<dbReference type="PROSITE" id="PS51384">
    <property type="entry name" value="FAD_FR"/>
    <property type="match status" value="1"/>
</dbReference>
<dbReference type="PANTHER" id="PTHR19384">
    <property type="entry name" value="NITRIC OXIDE SYNTHASE-RELATED"/>
    <property type="match status" value="1"/>
</dbReference>
<evidence type="ECO:0000256" key="15">
    <source>
        <dbReference type="PIRSR" id="PIRSR000209-1"/>
    </source>
</evidence>
<organism evidence="18 19">
    <name type="scientific">Peltaster fructicola</name>
    <dbReference type="NCBI Taxonomy" id="286661"/>
    <lineage>
        <taxon>Eukaryota</taxon>
        <taxon>Fungi</taxon>
        <taxon>Dikarya</taxon>
        <taxon>Ascomycota</taxon>
        <taxon>Pezizomycotina</taxon>
        <taxon>Dothideomycetes</taxon>
        <taxon>Dothideomycetes incertae sedis</taxon>
        <taxon>Peltaster</taxon>
    </lineage>
</organism>
<keyword evidence="3 14" id="KW-0813">Transport</keyword>
<keyword evidence="4 14" id="KW-0349">Heme</keyword>
<evidence type="ECO:0000256" key="4">
    <source>
        <dbReference type="ARBA" id="ARBA00022617"/>
    </source>
</evidence>
<dbReference type="GO" id="GO:0070330">
    <property type="term" value="F:aromatase activity"/>
    <property type="evidence" value="ECO:0007669"/>
    <property type="project" value="UniProtKB-UniRule"/>
</dbReference>
<evidence type="ECO:0000313" key="18">
    <source>
        <dbReference type="EMBL" id="QIX01142.1"/>
    </source>
</evidence>
<reference evidence="18 19" key="1">
    <citation type="journal article" date="2016" name="Sci. Rep.">
        <title>Peltaster fructicola genome reveals evolution from an invasive phytopathogen to an ectophytic parasite.</title>
        <authorList>
            <person name="Xu C."/>
            <person name="Chen H."/>
            <person name="Gleason M.L."/>
            <person name="Xu J.R."/>
            <person name="Liu H."/>
            <person name="Zhang R."/>
            <person name="Sun G."/>
        </authorList>
    </citation>
    <scope>NUCLEOTIDE SEQUENCE [LARGE SCALE GENOMIC DNA]</scope>
    <source>
        <strain evidence="18 19">LNHT1506</strain>
    </source>
</reference>
<dbReference type="SUPFAM" id="SSF48264">
    <property type="entry name" value="Cytochrome P450"/>
    <property type="match status" value="1"/>
</dbReference>
<evidence type="ECO:0000256" key="7">
    <source>
        <dbReference type="ARBA" id="ARBA00022723"/>
    </source>
</evidence>
<evidence type="ECO:0000313" key="19">
    <source>
        <dbReference type="Proteomes" id="UP000503462"/>
    </source>
</evidence>
<dbReference type="GO" id="GO:0020037">
    <property type="term" value="F:heme binding"/>
    <property type="evidence" value="ECO:0007669"/>
    <property type="project" value="UniProtKB-UniRule"/>
</dbReference>
<protein>
    <recommendedName>
        <fullName evidence="14">Bifunctional cytochrome P450/NADPH--P450 reductase</fullName>
    </recommendedName>
    <domain>
        <recommendedName>
            <fullName evidence="14">Cytochrome P450</fullName>
            <ecNumber evidence="14">1.14.14.1</ecNumber>
        </recommendedName>
    </domain>
    <domain>
        <recommendedName>
            <fullName evidence="14">NADPH--cytochrome P450 reductase</fullName>
            <ecNumber evidence="14">1.6.2.4</ecNumber>
        </recommendedName>
    </domain>
</protein>
<dbReference type="GO" id="GO:0003958">
    <property type="term" value="F:NADPH-hemoprotein reductase activity"/>
    <property type="evidence" value="ECO:0007669"/>
    <property type="project" value="UniProtKB-UniRule"/>
</dbReference>
<evidence type="ECO:0000256" key="11">
    <source>
        <dbReference type="ARBA" id="ARBA00023002"/>
    </source>
</evidence>
<dbReference type="Gene3D" id="3.40.50.360">
    <property type="match status" value="1"/>
</dbReference>
<evidence type="ECO:0000259" key="17">
    <source>
        <dbReference type="PROSITE" id="PS51384"/>
    </source>
</evidence>
<keyword evidence="7 14" id="KW-0479">Metal-binding</keyword>
<keyword evidence="13 14" id="KW-0503">Monooxygenase</keyword>
<dbReference type="OrthoDB" id="1470350at2759"/>
<keyword evidence="9 14" id="KW-0521">NADP</keyword>
<keyword evidence="11 14" id="KW-0560">Oxidoreductase</keyword>
<comment type="cofactor">
    <cofactor evidence="14">
        <name>FAD</name>
        <dbReference type="ChEBI" id="CHEBI:57692"/>
    </cofactor>
    <cofactor evidence="14">
        <name>FMN</name>
        <dbReference type="ChEBI" id="CHEBI:58210"/>
    </cofactor>
</comment>
<dbReference type="InterPro" id="IPR008254">
    <property type="entry name" value="Flavodoxin/NO_synth"/>
</dbReference>
<evidence type="ECO:0000259" key="16">
    <source>
        <dbReference type="PROSITE" id="PS50902"/>
    </source>
</evidence>
<gene>
    <name evidence="18" type="ORF">AMS68_006659</name>
</gene>
<dbReference type="Gene3D" id="2.40.30.10">
    <property type="entry name" value="Translation factors"/>
    <property type="match status" value="1"/>
</dbReference>
<evidence type="ECO:0000256" key="6">
    <source>
        <dbReference type="ARBA" id="ARBA00022643"/>
    </source>
</evidence>
<comment type="similarity">
    <text evidence="2 14">In the N-terminal section; belongs to the cytochrome P450 family.</text>
</comment>
<evidence type="ECO:0000256" key="3">
    <source>
        <dbReference type="ARBA" id="ARBA00022448"/>
    </source>
</evidence>
<dbReference type="SUPFAM" id="SSF63380">
    <property type="entry name" value="Riboflavin synthase domain-like"/>
    <property type="match status" value="1"/>
</dbReference>
<comment type="catalytic activity">
    <reaction evidence="14">
        <text>an organic molecule + reduced [NADPH--hemoprotein reductase] + O2 = an alcohol + oxidized [NADPH--hemoprotein reductase] + H2O + H(+)</text>
        <dbReference type="Rhea" id="RHEA:17149"/>
        <dbReference type="Rhea" id="RHEA-COMP:11964"/>
        <dbReference type="Rhea" id="RHEA-COMP:11965"/>
        <dbReference type="ChEBI" id="CHEBI:15377"/>
        <dbReference type="ChEBI" id="CHEBI:15378"/>
        <dbReference type="ChEBI" id="CHEBI:15379"/>
        <dbReference type="ChEBI" id="CHEBI:30879"/>
        <dbReference type="ChEBI" id="CHEBI:57618"/>
        <dbReference type="ChEBI" id="CHEBI:58210"/>
        <dbReference type="ChEBI" id="CHEBI:142491"/>
        <dbReference type="EC" id="1.14.14.1"/>
    </reaction>
</comment>
<evidence type="ECO:0000256" key="14">
    <source>
        <dbReference type="PIRNR" id="PIRNR000209"/>
    </source>
</evidence>
<dbReference type="InterPro" id="IPR017927">
    <property type="entry name" value="FAD-bd_FR_type"/>
</dbReference>
<dbReference type="PIRSF" id="PIRSF000209">
    <property type="entry name" value="Bifunctional_P450_P450R"/>
    <property type="match status" value="1"/>
</dbReference>
<dbReference type="InterPro" id="IPR029039">
    <property type="entry name" value="Flavoprotein-like_sf"/>
</dbReference>
<evidence type="ECO:0000256" key="12">
    <source>
        <dbReference type="ARBA" id="ARBA00023004"/>
    </source>
</evidence>
<keyword evidence="5 14" id="KW-0285">Flavoprotein</keyword>
<dbReference type="InterPro" id="IPR002401">
    <property type="entry name" value="Cyt_P450_E_grp-I"/>
</dbReference>
<keyword evidence="10 14" id="KW-0249">Electron transport</keyword>
<dbReference type="Gene3D" id="1.20.990.10">
    <property type="entry name" value="NADPH-cytochrome p450 Reductase, Chain A, domain 3"/>
    <property type="match status" value="1"/>
</dbReference>
<dbReference type="CDD" id="cd11068">
    <property type="entry name" value="CYP120A1"/>
    <property type="match status" value="1"/>
</dbReference>
<keyword evidence="19" id="KW-1185">Reference proteome</keyword>
<dbReference type="InterPro" id="IPR001128">
    <property type="entry name" value="Cyt_P450"/>
</dbReference>
<dbReference type="FunFam" id="1.10.630.10:FF:000040">
    <property type="entry name" value="Bifunctional cytochrome P450/NADPH--P450 reductase"/>
    <property type="match status" value="1"/>
</dbReference>
<feature type="domain" description="Flavodoxin-like" evidence="16">
    <location>
        <begin position="494"/>
        <end position="633"/>
    </location>
</feature>
<dbReference type="InterPro" id="IPR039261">
    <property type="entry name" value="FNR_nucleotide-bd"/>
</dbReference>
<dbReference type="CDD" id="cd06206">
    <property type="entry name" value="bifunctional_CYPOR"/>
    <property type="match status" value="1"/>
</dbReference>
<dbReference type="PANTHER" id="PTHR19384:SF127">
    <property type="entry name" value="BIFUNCTIONAL CYTOCHROME P450_NADPH--P450 REDUCTASE"/>
    <property type="match status" value="1"/>
</dbReference>
<evidence type="ECO:0000256" key="2">
    <source>
        <dbReference type="ARBA" id="ARBA00010018"/>
    </source>
</evidence>
<dbReference type="PRINTS" id="PR00385">
    <property type="entry name" value="P450"/>
</dbReference>
<keyword evidence="6 14" id="KW-0288">FMN</keyword>
<feature type="domain" description="FAD-binding FR-type" evidence="17">
    <location>
        <begin position="665"/>
        <end position="878"/>
    </location>
</feature>
<keyword evidence="8 14" id="KW-0274">FAD</keyword>
<dbReference type="GO" id="GO:0010181">
    <property type="term" value="F:FMN binding"/>
    <property type="evidence" value="ECO:0007669"/>
    <property type="project" value="UniProtKB-UniRule"/>
</dbReference>
<evidence type="ECO:0000256" key="9">
    <source>
        <dbReference type="ARBA" id="ARBA00022857"/>
    </source>
</evidence>
<evidence type="ECO:0000256" key="5">
    <source>
        <dbReference type="ARBA" id="ARBA00022630"/>
    </source>
</evidence>
<evidence type="ECO:0000256" key="1">
    <source>
        <dbReference type="ARBA" id="ARBA00001971"/>
    </source>
</evidence>
<dbReference type="SUPFAM" id="SSF52343">
    <property type="entry name" value="Ferredoxin reductase-like, C-terminal NADP-linked domain"/>
    <property type="match status" value="1"/>
</dbReference>
<dbReference type="InterPro" id="IPR023173">
    <property type="entry name" value="NADPH_Cyt_P450_Rdtase_alpha"/>
</dbReference>
<dbReference type="InterPro" id="IPR023206">
    <property type="entry name" value="Bifunctional_P450_P450_red"/>
</dbReference>
<evidence type="ECO:0000256" key="8">
    <source>
        <dbReference type="ARBA" id="ARBA00022827"/>
    </source>
</evidence>
<dbReference type="Gene3D" id="1.10.630.10">
    <property type="entry name" value="Cytochrome P450"/>
    <property type="match status" value="1"/>
</dbReference>
<dbReference type="Pfam" id="PF00175">
    <property type="entry name" value="NAD_binding_1"/>
    <property type="match status" value="1"/>
</dbReference>
<dbReference type="PRINTS" id="PR00463">
    <property type="entry name" value="EP450I"/>
</dbReference>
<dbReference type="EMBL" id="CP051142">
    <property type="protein sequence ID" value="QIX01142.1"/>
    <property type="molecule type" value="Genomic_DNA"/>
</dbReference>